<keyword evidence="3" id="KW-1185">Reference proteome</keyword>
<proteinExistence type="predicted"/>
<feature type="domain" description="AB hydrolase-1" evidence="1">
    <location>
        <begin position="46"/>
        <end position="256"/>
    </location>
</feature>
<evidence type="ECO:0000313" key="2">
    <source>
        <dbReference type="EMBL" id="CZF86046.1"/>
    </source>
</evidence>
<evidence type="ECO:0000313" key="3">
    <source>
        <dbReference type="Proteomes" id="UP000073601"/>
    </source>
</evidence>
<keyword evidence="2" id="KW-0378">Hydrolase</keyword>
<dbReference type="SUPFAM" id="SSF53474">
    <property type="entry name" value="alpha/beta-Hydrolases"/>
    <property type="match status" value="1"/>
</dbReference>
<dbReference type="GO" id="GO:0016787">
    <property type="term" value="F:hydrolase activity"/>
    <property type="evidence" value="ECO:0007669"/>
    <property type="project" value="UniProtKB-KW"/>
</dbReference>
<protein>
    <submittedName>
        <fullName evidence="2">Putative aminoacrylate hydrolase RutD</fullName>
    </submittedName>
</protein>
<dbReference type="OrthoDB" id="5852347at2"/>
<organism evidence="2 3">
    <name type="scientific">Grimontia marina</name>
    <dbReference type="NCBI Taxonomy" id="646534"/>
    <lineage>
        <taxon>Bacteria</taxon>
        <taxon>Pseudomonadati</taxon>
        <taxon>Pseudomonadota</taxon>
        <taxon>Gammaproteobacteria</taxon>
        <taxon>Vibrionales</taxon>
        <taxon>Vibrionaceae</taxon>
        <taxon>Grimontia</taxon>
    </lineage>
</organism>
<dbReference type="PANTHER" id="PTHR43798">
    <property type="entry name" value="MONOACYLGLYCEROL LIPASE"/>
    <property type="match status" value="1"/>
</dbReference>
<dbReference type="InterPro" id="IPR029058">
    <property type="entry name" value="AB_hydrolase_fold"/>
</dbReference>
<dbReference type="InterPro" id="IPR000073">
    <property type="entry name" value="AB_hydrolase_1"/>
</dbReference>
<evidence type="ECO:0000259" key="1">
    <source>
        <dbReference type="Pfam" id="PF12697"/>
    </source>
</evidence>
<name>A0A128FIF0_9GAMM</name>
<dbReference type="Pfam" id="PF12697">
    <property type="entry name" value="Abhydrolase_6"/>
    <property type="match status" value="1"/>
</dbReference>
<dbReference type="EMBL" id="FIZY01000050">
    <property type="protein sequence ID" value="CZF86046.1"/>
    <property type="molecule type" value="Genomic_DNA"/>
</dbReference>
<accession>A0A128FIF0</accession>
<dbReference type="Gene3D" id="3.40.50.1820">
    <property type="entry name" value="alpha/beta hydrolase"/>
    <property type="match status" value="1"/>
</dbReference>
<gene>
    <name evidence="2" type="primary">rutD</name>
    <name evidence="2" type="ORF">GMA8713_04079</name>
</gene>
<dbReference type="RefSeq" id="WP_062713631.1">
    <property type="nucleotide sequence ID" value="NZ_CAWRCI010000050.1"/>
</dbReference>
<dbReference type="InterPro" id="IPR050266">
    <property type="entry name" value="AB_hydrolase_sf"/>
</dbReference>
<reference evidence="3" key="1">
    <citation type="submission" date="2016-02" db="EMBL/GenBank/DDBJ databases">
        <authorList>
            <person name="Rodrigo-Torres Lidia"/>
            <person name="Arahal R.David."/>
        </authorList>
    </citation>
    <scope>NUCLEOTIDE SEQUENCE [LARGE SCALE GENOMIC DNA]</scope>
    <source>
        <strain evidence="3">CECT 8713</strain>
    </source>
</reference>
<dbReference type="Proteomes" id="UP000073601">
    <property type="component" value="Unassembled WGS sequence"/>
</dbReference>
<dbReference type="AlphaFoldDB" id="A0A128FIF0"/>
<sequence>MKHVILNSKLYRYSMTENKSTEQVAIFLLGALQDIESVRFYSESFSKTLTCITLEIPGTGYAEPLGVSVSIQEQSQMLLDFINYMDIQAAHVIGFSYATAIATELCCIWRGVKSLSICGGVPGIPKSGIAATKRMIAAAMQSKREFADTFINSLTVDDQNIPRSKVIKKAMAKNISNLDETRISMFFDNSIRLLVHKPSNIKKITVPAIVCAAEHDPYVTTKIAKEFCEQLPNSQYMEIKNSDHLAHLEHPEIVATALILLASSAVNVEKSLYKLSS</sequence>